<protein>
    <submittedName>
        <fullName evidence="1">Uncharacterized protein</fullName>
    </submittedName>
</protein>
<proteinExistence type="predicted"/>
<keyword evidence="2" id="KW-1185">Reference proteome</keyword>
<comment type="caution">
    <text evidence="1">The sequence shown here is derived from an EMBL/GenBank/DDBJ whole genome shotgun (WGS) entry which is preliminary data.</text>
</comment>
<gene>
    <name evidence="1" type="ORF">PanWU01x14_096290</name>
</gene>
<feature type="non-terminal residue" evidence="1">
    <location>
        <position position="123"/>
    </location>
</feature>
<accession>A0A2P5D4T3</accession>
<reference evidence="2" key="1">
    <citation type="submission" date="2016-06" db="EMBL/GenBank/DDBJ databases">
        <title>Parallel loss of symbiosis genes in relatives of nitrogen-fixing non-legume Parasponia.</title>
        <authorList>
            <person name="Van Velzen R."/>
            <person name="Holmer R."/>
            <person name="Bu F."/>
            <person name="Rutten L."/>
            <person name="Van Zeijl A."/>
            <person name="Liu W."/>
            <person name="Santuari L."/>
            <person name="Cao Q."/>
            <person name="Sharma T."/>
            <person name="Shen D."/>
            <person name="Roswanjaya Y."/>
            <person name="Wardhani T."/>
            <person name="Kalhor M.S."/>
            <person name="Jansen J."/>
            <person name="Van den Hoogen J."/>
            <person name="Gungor B."/>
            <person name="Hartog M."/>
            <person name="Hontelez J."/>
            <person name="Verver J."/>
            <person name="Yang W.-C."/>
            <person name="Schijlen E."/>
            <person name="Repin R."/>
            <person name="Schilthuizen M."/>
            <person name="Schranz E."/>
            <person name="Heidstra R."/>
            <person name="Miyata K."/>
            <person name="Fedorova E."/>
            <person name="Kohlen W."/>
            <person name="Bisseling T."/>
            <person name="Smit S."/>
            <person name="Geurts R."/>
        </authorList>
    </citation>
    <scope>NUCLEOTIDE SEQUENCE [LARGE SCALE GENOMIC DNA]</scope>
    <source>
        <strain evidence="2">cv. WU1-14</strain>
    </source>
</reference>
<sequence>MKRKGARSHWMRESSRGIVQPLNEFLVLASSICVETMWKERNAVVHGENMRAVSVINGSILSSMGVYWSALEAVARGEHSDVLAVESRSIHCVDPLVAEGHAMLLGMDQQLETLIAGVRFSGI</sequence>
<dbReference type="Proteomes" id="UP000237105">
    <property type="component" value="Unassembled WGS sequence"/>
</dbReference>
<evidence type="ECO:0000313" key="2">
    <source>
        <dbReference type="Proteomes" id="UP000237105"/>
    </source>
</evidence>
<dbReference type="EMBL" id="JXTB01000064">
    <property type="protein sequence ID" value="PON68309.1"/>
    <property type="molecule type" value="Genomic_DNA"/>
</dbReference>
<dbReference type="OrthoDB" id="10410303at2759"/>
<evidence type="ECO:0000313" key="1">
    <source>
        <dbReference type="EMBL" id="PON68309.1"/>
    </source>
</evidence>
<organism evidence="1 2">
    <name type="scientific">Parasponia andersonii</name>
    <name type="common">Sponia andersonii</name>
    <dbReference type="NCBI Taxonomy" id="3476"/>
    <lineage>
        <taxon>Eukaryota</taxon>
        <taxon>Viridiplantae</taxon>
        <taxon>Streptophyta</taxon>
        <taxon>Embryophyta</taxon>
        <taxon>Tracheophyta</taxon>
        <taxon>Spermatophyta</taxon>
        <taxon>Magnoliopsida</taxon>
        <taxon>eudicotyledons</taxon>
        <taxon>Gunneridae</taxon>
        <taxon>Pentapetalae</taxon>
        <taxon>rosids</taxon>
        <taxon>fabids</taxon>
        <taxon>Rosales</taxon>
        <taxon>Cannabaceae</taxon>
        <taxon>Parasponia</taxon>
    </lineage>
</organism>
<dbReference type="AlphaFoldDB" id="A0A2P5D4T3"/>
<name>A0A2P5D4T3_PARAD</name>